<dbReference type="PANTHER" id="PTHR46383:SF1">
    <property type="entry name" value="ASPARTATE AMINOTRANSFERASE"/>
    <property type="match status" value="1"/>
</dbReference>
<dbReference type="PANTHER" id="PTHR46383">
    <property type="entry name" value="ASPARTATE AMINOTRANSFERASE"/>
    <property type="match status" value="1"/>
</dbReference>
<feature type="domain" description="Aminotransferase class I/classII large" evidence="6">
    <location>
        <begin position="36"/>
        <end position="406"/>
    </location>
</feature>
<dbReference type="Proteomes" id="UP000292957">
    <property type="component" value="Unassembled WGS sequence"/>
</dbReference>
<keyword evidence="3" id="KW-0032">Aminotransferase</keyword>
<evidence type="ECO:0000256" key="1">
    <source>
        <dbReference type="ARBA" id="ARBA00001933"/>
    </source>
</evidence>
<dbReference type="InterPro" id="IPR004839">
    <property type="entry name" value="Aminotransferase_I/II_large"/>
</dbReference>
<dbReference type="GO" id="GO:0008483">
    <property type="term" value="F:transaminase activity"/>
    <property type="evidence" value="ECO:0007669"/>
    <property type="project" value="UniProtKB-KW"/>
</dbReference>
<dbReference type="SUPFAM" id="SSF53383">
    <property type="entry name" value="PLP-dependent transferases"/>
    <property type="match status" value="1"/>
</dbReference>
<evidence type="ECO:0000256" key="5">
    <source>
        <dbReference type="ARBA" id="ARBA00022898"/>
    </source>
</evidence>
<dbReference type="GO" id="GO:0030170">
    <property type="term" value="F:pyridoxal phosphate binding"/>
    <property type="evidence" value="ECO:0007669"/>
    <property type="project" value="InterPro"/>
</dbReference>
<evidence type="ECO:0000256" key="2">
    <source>
        <dbReference type="ARBA" id="ARBA00007441"/>
    </source>
</evidence>
<dbReference type="OrthoDB" id="7042322at2759"/>
<protein>
    <submittedName>
        <fullName evidence="7">PLP-dependent transferase</fullName>
    </submittedName>
</protein>
<proteinExistence type="inferred from homology"/>
<keyword evidence="5" id="KW-0663">Pyridoxal phosphate</keyword>
<comment type="cofactor">
    <cofactor evidence="1">
        <name>pyridoxal 5'-phosphate</name>
        <dbReference type="ChEBI" id="CHEBI:597326"/>
    </cofactor>
</comment>
<dbReference type="Pfam" id="PF00155">
    <property type="entry name" value="Aminotran_1_2"/>
    <property type="match status" value="1"/>
</dbReference>
<dbReference type="InterPro" id="IPR015424">
    <property type="entry name" value="PyrdxlP-dep_Trfase"/>
</dbReference>
<accession>A0A4Q9M477</accession>
<evidence type="ECO:0000259" key="6">
    <source>
        <dbReference type="Pfam" id="PF00155"/>
    </source>
</evidence>
<evidence type="ECO:0000256" key="3">
    <source>
        <dbReference type="ARBA" id="ARBA00022576"/>
    </source>
</evidence>
<evidence type="ECO:0000256" key="4">
    <source>
        <dbReference type="ARBA" id="ARBA00022679"/>
    </source>
</evidence>
<dbReference type="Gene3D" id="3.40.640.10">
    <property type="entry name" value="Type I PLP-dependent aspartate aminotransferase-like (Major domain)"/>
    <property type="match status" value="1"/>
</dbReference>
<dbReference type="CDD" id="cd00609">
    <property type="entry name" value="AAT_like"/>
    <property type="match status" value="1"/>
</dbReference>
<dbReference type="NCBIfam" id="NF005732">
    <property type="entry name" value="PRK07550.1"/>
    <property type="match status" value="1"/>
</dbReference>
<reference evidence="7" key="1">
    <citation type="submission" date="2019-01" db="EMBL/GenBank/DDBJ databases">
        <title>Draft genome sequences of three monokaryotic isolates of the white-rot basidiomycete fungus Dichomitus squalens.</title>
        <authorList>
            <consortium name="DOE Joint Genome Institute"/>
            <person name="Lopez S.C."/>
            <person name="Andreopoulos B."/>
            <person name="Pangilinan J."/>
            <person name="Lipzen A."/>
            <person name="Riley R."/>
            <person name="Ahrendt S."/>
            <person name="Ng V."/>
            <person name="Barry K."/>
            <person name="Daum C."/>
            <person name="Grigoriev I.V."/>
            <person name="Hilden K.S."/>
            <person name="Makela M.R."/>
            <person name="de Vries R.P."/>
        </authorList>
    </citation>
    <scope>NUCLEOTIDE SEQUENCE [LARGE SCALE GENOMIC DNA]</scope>
    <source>
        <strain evidence="7">OM18370.1</strain>
    </source>
</reference>
<organism evidence="7">
    <name type="scientific">Dichomitus squalens</name>
    <dbReference type="NCBI Taxonomy" id="114155"/>
    <lineage>
        <taxon>Eukaryota</taxon>
        <taxon>Fungi</taxon>
        <taxon>Dikarya</taxon>
        <taxon>Basidiomycota</taxon>
        <taxon>Agaricomycotina</taxon>
        <taxon>Agaricomycetes</taxon>
        <taxon>Polyporales</taxon>
        <taxon>Polyporaceae</taxon>
        <taxon>Dichomitus</taxon>
    </lineage>
</organism>
<dbReference type="AlphaFoldDB" id="A0A4Q9M477"/>
<dbReference type="EMBL" id="ML143584">
    <property type="protein sequence ID" value="TBU21690.1"/>
    <property type="molecule type" value="Genomic_DNA"/>
</dbReference>
<gene>
    <name evidence="7" type="ORF">BD311DRAFT_734115</name>
</gene>
<dbReference type="GO" id="GO:0006520">
    <property type="term" value="P:amino acid metabolic process"/>
    <property type="evidence" value="ECO:0007669"/>
    <property type="project" value="InterPro"/>
</dbReference>
<dbReference type="InterPro" id="IPR015421">
    <property type="entry name" value="PyrdxlP-dep_Trfase_major"/>
</dbReference>
<name>A0A4Q9M477_9APHY</name>
<keyword evidence="4 7" id="KW-0808">Transferase</keyword>
<comment type="similarity">
    <text evidence="2">Belongs to the class-I pyridoxal-phosphate-dependent aminotransferase family.</text>
</comment>
<evidence type="ECO:0000313" key="7">
    <source>
        <dbReference type="EMBL" id="TBU21690.1"/>
    </source>
</evidence>
<sequence>MVGYRLSNATLATGRPPIPQAYQWADAYQTTHDRPLLDMSQGVPGVPPPQSFLEALGAAASSPGSCGYLPNVGEPALRTVMAQEINIRYGPHADVTQDDIAITAGCNLAFVATVTTLADSGDEVILPVPWYFNHEMTLTMLGIKPVLLHTFAKEGFLPSPERCAALITPKTKAVVLVSPNNPTGAVYPPSLIAAFAKLAHNNNVAFVLDETYRDFIINGVPHRLFSRPTTSLEGELPQDWEWRSTFIHLFSFSKSYCIPGHRVGLVCASPNVIPSLNKVLDNIQICAPRPPQIALATVVPSLRSFVRETAEAVAHRHKLFRERLPPRWKIGSQGGYYAFVRHPFAGVYANEVCKRLSQELGVITLPAGFFGPKREENATVMDEDRWIRFSVANVDDEKVEQVCQRLAESESEFGWNLD</sequence>
<dbReference type="InterPro" id="IPR050596">
    <property type="entry name" value="AspAT/PAT-like"/>
</dbReference>